<evidence type="ECO:0000256" key="9">
    <source>
        <dbReference type="ARBA" id="ARBA00023004"/>
    </source>
</evidence>
<dbReference type="RefSeq" id="WP_382398038.1">
    <property type="nucleotide sequence ID" value="NZ_JBHSWH010000001.1"/>
</dbReference>
<evidence type="ECO:0000256" key="8">
    <source>
        <dbReference type="ARBA" id="ARBA00022801"/>
    </source>
</evidence>
<evidence type="ECO:0000256" key="12">
    <source>
        <dbReference type="ARBA" id="ARBA00023295"/>
    </source>
</evidence>
<evidence type="ECO:0000259" key="13">
    <source>
        <dbReference type="SMART" id="SM00478"/>
    </source>
</evidence>
<keyword evidence="11" id="KW-0234">DNA repair</keyword>
<evidence type="ECO:0000256" key="4">
    <source>
        <dbReference type="ARBA" id="ARBA00012045"/>
    </source>
</evidence>
<dbReference type="Pfam" id="PF00730">
    <property type="entry name" value="HhH-GPD"/>
    <property type="match status" value="1"/>
</dbReference>
<keyword evidence="9" id="KW-0408">Iron</keyword>
<accession>A0ABW2AB77</accession>
<sequence>MAEVEALHDTILRWYDENARDLPWRVPADEWPWPEVDRPWAVLVSEVMLQQTPVARVEPVWRRWMQLWPTPSALATAAPGDAVREWGRLGYPRRALRLHGAATAITGEHAGAIPANLQQLQALPGIGSYTAAAVAAFAFGIRATVVDVNVRRVEARLVSGDGHPAPSLSAAETRLAESLLPVDDERAARWNVAVMELGALVCKAATPDCASCPAASRCAWVLAGRPEHDGPRKKAQKWHGTDRQVRGKLLAVLRDAPGPVPRADLDIVWHDGGQRDRCLVSLIEDGLVEPLPRKRFRLPS</sequence>
<proteinExistence type="inferred from homology"/>
<keyword evidence="8" id="KW-0378">Hydrolase</keyword>
<evidence type="ECO:0000313" key="15">
    <source>
        <dbReference type="Proteomes" id="UP001596298"/>
    </source>
</evidence>
<evidence type="ECO:0000313" key="14">
    <source>
        <dbReference type="EMBL" id="MFC6704109.1"/>
    </source>
</evidence>
<dbReference type="InterPro" id="IPR004036">
    <property type="entry name" value="Endonuclease-III-like_CS2"/>
</dbReference>
<evidence type="ECO:0000256" key="2">
    <source>
        <dbReference type="ARBA" id="ARBA00001966"/>
    </source>
</evidence>
<evidence type="ECO:0000256" key="6">
    <source>
        <dbReference type="ARBA" id="ARBA00022723"/>
    </source>
</evidence>
<evidence type="ECO:0000256" key="10">
    <source>
        <dbReference type="ARBA" id="ARBA00023014"/>
    </source>
</evidence>
<dbReference type="PANTHER" id="PTHR42944">
    <property type="entry name" value="ADENINE DNA GLYCOSYLASE"/>
    <property type="match status" value="1"/>
</dbReference>
<dbReference type="Pfam" id="PF00633">
    <property type="entry name" value="HHH"/>
    <property type="match status" value="1"/>
</dbReference>
<evidence type="ECO:0000256" key="11">
    <source>
        <dbReference type="ARBA" id="ARBA00023204"/>
    </source>
</evidence>
<dbReference type="Proteomes" id="UP001596298">
    <property type="component" value="Unassembled WGS sequence"/>
</dbReference>
<comment type="similarity">
    <text evidence="3">Belongs to the Nth/MutY family.</text>
</comment>
<dbReference type="SMART" id="SM00478">
    <property type="entry name" value="ENDO3c"/>
    <property type="match status" value="1"/>
</dbReference>
<gene>
    <name evidence="14" type="ORF">ACFQDH_02185</name>
</gene>
<keyword evidence="12" id="KW-0326">Glycosidase</keyword>
<organism evidence="14 15">
    <name type="scientific">Flexivirga alba</name>
    <dbReference type="NCBI Taxonomy" id="702742"/>
    <lineage>
        <taxon>Bacteria</taxon>
        <taxon>Bacillati</taxon>
        <taxon>Actinomycetota</taxon>
        <taxon>Actinomycetes</taxon>
        <taxon>Micrococcales</taxon>
        <taxon>Dermacoccaceae</taxon>
        <taxon>Flexivirga</taxon>
    </lineage>
</organism>
<name>A0ABW2AB77_9MICO</name>
<dbReference type="PANTHER" id="PTHR42944:SF1">
    <property type="entry name" value="ADENINE DNA GLYCOSYLASE"/>
    <property type="match status" value="1"/>
</dbReference>
<comment type="catalytic activity">
    <reaction evidence="1">
        <text>Hydrolyzes free adenine bases from 7,8-dihydro-8-oxoguanine:adenine mismatched double-stranded DNA, leaving an apurinic site.</text>
        <dbReference type="EC" id="3.2.2.31"/>
    </reaction>
</comment>
<reference evidence="15" key="1">
    <citation type="journal article" date="2019" name="Int. J. Syst. Evol. Microbiol.">
        <title>The Global Catalogue of Microorganisms (GCM) 10K type strain sequencing project: providing services to taxonomists for standard genome sequencing and annotation.</title>
        <authorList>
            <consortium name="The Broad Institute Genomics Platform"/>
            <consortium name="The Broad Institute Genome Sequencing Center for Infectious Disease"/>
            <person name="Wu L."/>
            <person name="Ma J."/>
        </authorList>
    </citation>
    <scope>NUCLEOTIDE SEQUENCE [LARGE SCALE GENOMIC DNA]</scope>
    <source>
        <strain evidence="15">CCUG 58127</strain>
    </source>
</reference>
<dbReference type="PROSITE" id="PS01155">
    <property type="entry name" value="ENDONUCLEASE_III_2"/>
    <property type="match status" value="1"/>
</dbReference>
<protein>
    <recommendedName>
        <fullName evidence="5">Adenine DNA glycosylase</fullName>
        <ecNumber evidence="4">3.2.2.31</ecNumber>
    </recommendedName>
</protein>
<evidence type="ECO:0000256" key="3">
    <source>
        <dbReference type="ARBA" id="ARBA00008343"/>
    </source>
</evidence>
<comment type="cofactor">
    <cofactor evidence="2">
        <name>[4Fe-4S] cluster</name>
        <dbReference type="ChEBI" id="CHEBI:49883"/>
    </cofactor>
</comment>
<dbReference type="Gene3D" id="1.10.340.30">
    <property type="entry name" value="Hypothetical protein, domain 2"/>
    <property type="match status" value="1"/>
</dbReference>
<dbReference type="EC" id="3.2.2.31" evidence="4"/>
<keyword evidence="7" id="KW-0227">DNA damage</keyword>
<dbReference type="InterPro" id="IPR023170">
    <property type="entry name" value="HhH_base_excis_C"/>
</dbReference>
<evidence type="ECO:0000256" key="5">
    <source>
        <dbReference type="ARBA" id="ARBA00022023"/>
    </source>
</evidence>
<dbReference type="CDD" id="cd00056">
    <property type="entry name" value="ENDO3c"/>
    <property type="match status" value="1"/>
</dbReference>
<dbReference type="InterPro" id="IPR011257">
    <property type="entry name" value="DNA_glycosylase"/>
</dbReference>
<keyword evidence="10" id="KW-0411">Iron-sulfur</keyword>
<keyword evidence="6" id="KW-0479">Metal-binding</keyword>
<keyword evidence="15" id="KW-1185">Reference proteome</keyword>
<comment type="caution">
    <text evidence="14">The sequence shown here is derived from an EMBL/GenBank/DDBJ whole genome shotgun (WGS) entry which is preliminary data.</text>
</comment>
<evidence type="ECO:0000256" key="1">
    <source>
        <dbReference type="ARBA" id="ARBA00000843"/>
    </source>
</evidence>
<evidence type="ECO:0000256" key="7">
    <source>
        <dbReference type="ARBA" id="ARBA00022763"/>
    </source>
</evidence>
<dbReference type="InterPro" id="IPR000445">
    <property type="entry name" value="HhH_motif"/>
</dbReference>
<feature type="domain" description="HhH-GPD" evidence="13">
    <location>
        <begin position="48"/>
        <end position="200"/>
    </location>
</feature>
<dbReference type="InterPro" id="IPR003265">
    <property type="entry name" value="HhH-GPD_domain"/>
</dbReference>
<dbReference type="EMBL" id="JBHSWH010000001">
    <property type="protein sequence ID" value="MFC6704109.1"/>
    <property type="molecule type" value="Genomic_DNA"/>
</dbReference>
<dbReference type="Gene3D" id="1.10.1670.10">
    <property type="entry name" value="Helix-hairpin-Helix base-excision DNA repair enzymes (C-terminal)"/>
    <property type="match status" value="1"/>
</dbReference>
<dbReference type="SUPFAM" id="SSF48150">
    <property type="entry name" value="DNA-glycosylase"/>
    <property type="match status" value="1"/>
</dbReference>
<dbReference type="InterPro" id="IPR044298">
    <property type="entry name" value="MIG/MutY"/>
</dbReference>